<comment type="caution">
    <text evidence="1">The sequence shown here is derived from an EMBL/GenBank/DDBJ whole genome shotgun (WGS) entry which is preliminary data.</text>
</comment>
<dbReference type="AlphaFoldDB" id="A0A1Y1RQU4"/>
<evidence type="ECO:0008006" key="3">
    <source>
        <dbReference type="Google" id="ProtNLM"/>
    </source>
</evidence>
<reference evidence="1 2" key="1">
    <citation type="submission" date="2016-05" db="EMBL/GenBank/DDBJ databases">
        <title>Draft genome sequence of a porcine commensal Rothia nasimurium.</title>
        <authorList>
            <person name="Gaiser R.A."/>
            <person name="Van Baarlen P."/>
            <person name="Wells J.M."/>
        </authorList>
    </citation>
    <scope>NUCLEOTIDE SEQUENCE [LARGE SCALE GENOMIC DNA]</scope>
    <source>
        <strain evidence="1 2">PT-32</strain>
    </source>
</reference>
<proteinExistence type="predicted"/>
<dbReference type="EMBL" id="LXWF01000011">
    <property type="protein sequence ID" value="ORC22109.1"/>
    <property type="molecule type" value="Genomic_DNA"/>
</dbReference>
<dbReference type="Proteomes" id="UP000192359">
    <property type="component" value="Unassembled WGS sequence"/>
</dbReference>
<dbReference type="RefSeq" id="WP_083091164.1">
    <property type="nucleotide sequence ID" value="NZ_LXWF01000011.1"/>
</dbReference>
<gene>
    <name evidence="1" type="ORF">A7979_00950</name>
</gene>
<accession>A0A1Y1RQU4</accession>
<name>A0A1Y1RQU4_9MICC</name>
<sequence length="67" mass="7199">MQEKLGGWGEATPINENSFAVRIPTSDLDWATFALVALHAPFTIHEPVEAVAHAAEWGSRLAAAINT</sequence>
<organism evidence="1 2">
    <name type="scientific">Rothia nasimurium</name>
    <dbReference type="NCBI Taxonomy" id="85336"/>
    <lineage>
        <taxon>Bacteria</taxon>
        <taxon>Bacillati</taxon>
        <taxon>Actinomycetota</taxon>
        <taxon>Actinomycetes</taxon>
        <taxon>Micrococcales</taxon>
        <taxon>Micrococcaceae</taxon>
        <taxon>Rothia</taxon>
    </lineage>
</organism>
<protein>
    <recommendedName>
        <fullName evidence="3">WYL domain-containing protein</fullName>
    </recommendedName>
</protein>
<keyword evidence="2" id="KW-1185">Reference proteome</keyword>
<evidence type="ECO:0000313" key="1">
    <source>
        <dbReference type="EMBL" id="ORC22109.1"/>
    </source>
</evidence>
<evidence type="ECO:0000313" key="2">
    <source>
        <dbReference type="Proteomes" id="UP000192359"/>
    </source>
</evidence>